<dbReference type="AlphaFoldDB" id="A0A844GIC9"/>
<dbReference type="Gene3D" id="3.40.50.1110">
    <property type="entry name" value="SGNH hydrolase"/>
    <property type="match status" value="1"/>
</dbReference>
<dbReference type="SUPFAM" id="SSF52266">
    <property type="entry name" value="SGNH hydrolase"/>
    <property type="match status" value="1"/>
</dbReference>
<feature type="chain" id="PRO_5032552800" description="Repeat protein" evidence="3">
    <location>
        <begin position="31"/>
        <end position="796"/>
    </location>
</feature>
<sequence>MFKRKRRERKRLLCLLLATGMIASETPVWASEFDAPYESVDSFDMFSSGEDDTEIFETGEPEPVPTVTPTPEPTVTQIPDLTVTPEPDEEVTAASATVTPAPSVSAAAVTPTPEPTIDPEKEIEIRFIDGEGKECEDVDRMVVKWETTITLPNVPDPEAPNQWKLEQNEKLNDSICLEGGSKLTLEKKENWDDFMEKDVLKLYMPKKCNVTFWNNSGTGTFKTVKAYETKEITLPDIVNSAYINYGWTNTAGSGTVKYALNSIYKVTEDVNLYIVRRLSMQITYLSQNGKSNNTFAKLNRTIGKNLKLTLAEVPAKSGYQALGWALTPNATKAKYTAGQQVTVTDDYTLYAVYKKMPYKVTFNNNAGTSTSSSYTSLTVYADQNQKITLPAVPKAKGYTNLGWTTAKGKKKPLYKAGSQVKITKTTRFYAVRRKSKYYTVTYYMGDGKTNSTYKKLTTKVEEGTKVTFAKVPARSGYINLGWSSKKNSTKATAKASYTVTRNITLYAVQKKAVTLTLCKNNGAVYSTTRMAQGSTYKLSGVKDANGYTFMGWSEQAGQKVNPDYEAEETITVKKNTTLYAVVFNRSSEDNLSADVLPQVNSYKYKNVVFIGDSRTEYMKNALARAGANTNYVKFICKAGEGYSWLTGTAVPQLQELVKNDTNSILSKKTAVIFNFGVNDYNEYAKYAAYYKLIASSLEKKGCELYFMSVNPINRLMLSNTGRADRSEAKIRSFNTYMQKNLLSSYTYIDMYSYLKATGYSFASDKYGAGSIDDGLHYTARTYKRIFTQCLRSLKNS</sequence>
<comment type="subcellular location">
    <subcellularLocation>
        <location evidence="1">Cell envelope</location>
    </subcellularLocation>
</comment>
<evidence type="ECO:0000313" key="4">
    <source>
        <dbReference type="EMBL" id="MTD61816.1"/>
    </source>
</evidence>
<feature type="region of interest" description="Disordered" evidence="2">
    <location>
        <begin position="94"/>
        <end position="117"/>
    </location>
</feature>
<dbReference type="GO" id="GO:0030313">
    <property type="term" value="C:cell envelope"/>
    <property type="evidence" value="ECO:0007669"/>
    <property type="project" value="UniProtKB-SubCell"/>
</dbReference>
<evidence type="ECO:0000256" key="2">
    <source>
        <dbReference type="SAM" id="MobiDB-lite"/>
    </source>
</evidence>
<comment type="caution">
    <text evidence="4">The sequence shown here is derived from an EMBL/GenBank/DDBJ whole genome shotgun (WGS) entry which is preliminary data.</text>
</comment>
<feature type="signal peptide" evidence="3">
    <location>
        <begin position="1"/>
        <end position="30"/>
    </location>
</feature>
<dbReference type="Gene3D" id="2.60.40.4270">
    <property type="entry name" value="Listeria-Bacteroides repeat domain"/>
    <property type="match status" value="4"/>
</dbReference>
<organism evidence="4 5">
    <name type="scientific">Blautia luti DSM 14534 = JCM 17040</name>
    <dbReference type="NCBI Taxonomy" id="649762"/>
    <lineage>
        <taxon>Bacteria</taxon>
        <taxon>Bacillati</taxon>
        <taxon>Bacillota</taxon>
        <taxon>Clostridia</taxon>
        <taxon>Lachnospirales</taxon>
        <taxon>Lachnospiraceae</taxon>
        <taxon>Blautia</taxon>
    </lineage>
</organism>
<dbReference type="InterPro" id="IPR036514">
    <property type="entry name" value="SGNH_hydro_sf"/>
</dbReference>
<evidence type="ECO:0000256" key="1">
    <source>
        <dbReference type="ARBA" id="ARBA00004196"/>
    </source>
</evidence>
<gene>
    <name evidence="4" type="ORF">GKZ57_11275</name>
</gene>
<dbReference type="InterPro" id="IPR001087">
    <property type="entry name" value="GDSL"/>
</dbReference>
<evidence type="ECO:0008006" key="6">
    <source>
        <dbReference type="Google" id="ProtNLM"/>
    </source>
</evidence>
<dbReference type="Pfam" id="PF09479">
    <property type="entry name" value="Flg_new"/>
    <property type="match status" value="5"/>
</dbReference>
<dbReference type="InterPro" id="IPR042229">
    <property type="entry name" value="Listeria/Bacterioides_rpt_sf"/>
</dbReference>
<dbReference type="Proteomes" id="UP000437824">
    <property type="component" value="Unassembled WGS sequence"/>
</dbReference>
<keyword evidence="3" id="KW-0732">Signal</keyword>
<feature type="compositionally biased region" description="Low complexity" evidence="2">
    <location>
        <begin position="94"/>
        <end position="111"/>
    </location>
</feature>
<proteinExistence type="predicted"/>
<evidence type="ECO:0000313" key="5">
    <source>
        <dbReference type="Proteomes" id="UP000437824"/>
    </source>
</evidence>
<dbReference type="EMBL" id="WMBC01000009">
    <property type="protein sequence ID" value="MTD61816.1"/>
    <property type="molecule type" value="Genomic_DNA"/>
</dbReference>
<name>A0A844GIC9_9FIRM</name>
<dbReference type="Pfam" id="PF00657">
    <property type="entry name" value="Lipase_GDSL"/>
    <property type="match status" value="1"/>
</dbReference>
<accession>A0A844GIC9</accession>
<dbReference type="GO" id="GO:0016788">
    <property type="term" value="F:hydrolase activity, acting on ester bonds"/>
    <property type="evidence" value="ECO:0007669"/>
    <property type="project" value="InterPro"/>
</dbReference>
<dbReference type="RefSeq" id="WP_118509770.1">
    <property type="nucleotide sequence ID" value="NZ_WMBC01000009.1"/>
</dbReference>
<reference evidence="4 5" key="1">
    <citation type="submission" date="2019-11" db="EMBL/GenBank/DDBJ databases">
        <title>Draft genome sequence of Blautia luti DSM 14534T, isolated from human stool.</title>
        <authorList>
            <person name="Ortiz R."/>
            <person name="Melis-Arcos F."/>
            <person name="Covarrubias P."/>
            <person name="Cardenas J.P."/>
            <person name="Perez-Donoso J."/>
            <person name="Almonacid D."/>
        </authorList>
    </citation>
    <scope>NUCLEOTIDE SEQUENCE [LARGE SCALE GENOMIC DNA]</scope>
    <source>
        <strain evidence="4 5">DSM 14534</strain>
    </source>
</reference>
<evidence type="ECO:0000256" key="3">
    <source>
        <dbReference type="SAM" id="SignalP"/>
    </source>
</evidence>
<protein>
    <recommendedName>
        <fullName evidence="6">Repeat protein</fullName>
    </recommendedName>
</protein>
<dbReference type="InterPro" id="IPR013378">
    <property type="entry name" value="InlB-like_B-rpt"/>
</dbReference>